<keyword evidence="1" id="KW-0472">Membrane</keyword>
<dbReference type="EMBL" id="UZAH01036540">
    <property type="protein sequence ID" value="VDP45990.1"/>
    <property type="molecule type" value="Genomic_DNA"/>
</dbReference>
<evidence type="ECO:0000256" key="1">
    <source>
        <dbReference type="SAM" id="Phobius"/>
    </source>
</evidence>
<accession>A0A183GPF4</accession>
<evidence type="ECO:0000313" key="3">
    <source>
        <dbReference type="Proteomes" id="UP000050761"/>
    </source>
</evidence>
<dbReference type="AlphaFoldDB" id="A0A183GPF4"/>
<name>A0A183GPF4_HELPZ</name>
<protein>
    <submittedName>
        <fullName evidence="4">Heparan-sulfate 6-O-sulfotransferase</fullName>
    </submittedName>
</protein>
<dbReference type="Proteomes" id="UP000050761">
    <property type="component" value="Unassembled WGS sequence"/>
</dbReference>
<reference evidence="2 3" key="1">
    <citation type="submission" date="2018-11" db="EMBL/GenBank/DDBJ databases">
        <authorList>
            <consortium name="Pathogen Informatics"/>
        </authorList>
    </citation>
    <scope>NUCLEOTIDE SEQUENCE [LARGE SCALE GENOMIC DNA]</scope>
</reference>
<gene>
    <name evidence="2" type="ORF">HPBE_LOCUS24573</name>
</gene>
<keyword evidence="1" id="KW-0812">Transmembrane</keyword>
<proteinExistence type="predicted"/>
<reference evidence="4" key="2">
    <citation type="submission" date="2019-09" db="UniProtKB">
        <authorList>
            <consortium name="WormBaseParasite"/>
        </authorList>
    </citation>
    <scope>IDENTIFICATION</scope>
</reference>
<evidence type="ECO:0000313" key="4">
    <source>
        <dbReference type="WBParaSite" id="HPBE_0002457401-mRNA-1"/>
    </source>
</evidence>
<dbReference type="WBParaSite" id="HPBE_0002457401-mRNA-1">
    <property type="protein sequence ID" value="HPBE_0002457401-mRNA-1"/>
    <property type="gene ID" value="HPBE_0002457401"/>
</dbReference>
<keyword evidence="1" id="KW-1133">Transmembrane helix</keyword>
<keyword evidence="3" id="KW-1185">Reference proteome</keyword>
<evidence type="ECO:0000313" key="2">
    <source>
        <dbReference type="EMBL" id="VDP45990.1"/>
    </source>
</evidence>
<sequence length="215" mass="24501">MQKRFLIMTRLFKSKKDIPEYVAPGTMDRMHDRLRVVFIAVGVAVFFIIFYIGESINATRIARDRDAGVVRSVEMGIFRKVFMNAAGIRDDTEEHKKGSYEWKKQHLTPDQVKLTMDNEGRYSGDFFGIAPCNLLNGAVYRWCRRNSNTFKLYIRDFLEVVASSLHSPLTIHQKMTVLVNAKGLLNAFCLAAANFCESVMVTLTIARLQFSLTSA</sequence>
<organism evidence="3 4">
    <name type="scientific">Heligmosomoides polygyrus</name>
    <name type="common">Parasitic roundworm</name>
    <dbReference type="NCBI Taxonomy" id="6339"/>
    <lineage>
        <taxon>Eukaryota</taxon>
        <taxon>Metazoa</taxon>
        <taxon>Ecdysozoa</taxon>
        <taxon>Nematoda</taxon>
        <taxon>Chromadorea</taxon>
        <taxon>Rhabditida</taxon>
        <taxon>Rhabditina</taxon>
        <taxon>Rhabditomorpha</taxon>
        <taxon>Strongyloidea</taxon>
        <taxon>Heligmosomidae</taxon>
        <taxon>Heligmosomoides</taxon>
    </lineage>
</organism>
<accession>A0A3P8DS68</accession>
<dbReference type="OrthoDB" id="8193498at2759"/>
<feature type="transmembrane region" description="Helical" evidence="1">
    <location>
        <begin position="36"/>
        <end position="53"/>
    </location>
</feature>